<organism evidence="1 2">
    <name type="scientific">Pluteus cervinus</name>
    <dbReference type="NCBI Taxonomy" id="181527"/>
    <lineage>
        <taxon>Eukaryota</taxon>
        <taxon>Fungi</taxon>
        <taxon>Dikarya</taxon>
        <taxon>Basidiomycota</taxon>
        <taxon>Agaricomycotina</taxon>
        <taxon>Agaricomycetes</taxon>
        <taxon>Agaricomycetidae</taxon>
        <taxon>Agaricales</taxon>
        <taxon>Pluteineae</taxon>
        <taxon>Pluteaceae</taxon>
        <taxon>Pluteus</taxon>
    </lineage>
</organism>
<evidence type="ECO:0000313" key="2">
    <source>
        <dbReference type="Proteomes" id="UP000308600"/>
    </source>
</evidence>
<keyword evidence="2" id="KW-1185">Reference proteome</keyword>
<dbReference type="Proteomes" id="UP000308600">
    <property type="component" value="Unassembled WGS sequence"/>
</dbReference>
<reference evidence="1 2" key="1">
    <citation type="journal article" date="2019" name="Nat. Ecol. Evol.">
        <title>Megaphylogeny resolves global patterns of mushroom evolution.</title>
        <authorList>
            <person name="Varga T."/>
            <person name="Krizsan K."/>
            <person name="Foldi C."/>
            <person name="Dima B."/>
            <person name="Sanchez-Garcia M."/>
            <person name="Sanchez-Ramirez S."/>
            <person name="Szollosi G.J."/>
            <person name="Szarkandi J.G."/>
            <person name="Papp V."/>
            <person name="Albert L."/>
            <person name="Andreopoulos W."/>
            <person name="Angelini C."/>
            <person name="Antonin V."/>
            <person name="Barry K.W."/>
            <person name="Bougher N.L."/>
            <person name="Buchanan P."/>
            <person name="Buyck B."/>
            <person name="Bense V."/>
            <person name="Catcheside P."/>
            <person name="Chovatia M."/>
            <person name="Cooper J."/>
            <person name="Damon W."/>
            <person name="Desjardin D."/>
            <person name="Finy P."/>
            <person name="Geml J."/>
            <person name="Haridas S."/>
            <person name="Hughes K."/>
            <person name="Justo A."/>
            <person name="Karasinski D."/>
            <person name="Kautmanova I."/>
            <person name="Kiss B."/>
            <person name="Kocsube S."/>
            <person name="Kotiranta H."/>
            <person name="LaButti K.M."/>
            <person name="Lechner B.E."/>
            <person name="Liimatainen K."/>
            <person name="Lipzen A."/>
            <person name="Lukacs Z."/>
            <person name="Mihaltcheva S."/>
            <person name="Morgado L.N."/>
            <person name="Niskanen T."/>
            <person name="Noordeloos M.E."/>
            <person name="Ohm R.A."/>
            <person name="Ortiz-Santana B."/>
            <person name="Ovrebo C."/>
            <person name="Racz N."/>
            <person name="Riley R."/>
            <person name="Savchenko A."/>
            <person name="Shiryaev A."/>
            <person name="Soop K."/>
            <person name="Spirin V."/>
            <person name="Szebenyi C."/>
            <person name="Tomsovsky M."/>
            <person name="Tulloss R.E."/>
            <person name="Uehling J."/>
            <person name="Grigoriev I.V."/>
            <person name="Vagvolgyi C."/>
            <person name="Papp T."/>
            <person name="Martin F.M."/>
            <person name="Miettinen O."/>
            <person name="Hibbett D.S."/>
            <person name="Nagy L.G."/>
        </authorList>
    </citation>
    <scope>NUCLEOTIDE SEQUENCE [LARGE SCALE GENOMIC DNA]</scope>
    <source>
        <strain evidence="1 2">NL-1719</strain>
    </source>
</reference>
<dbReference type="EMBL" id="ML208270">
    <property type="protein sequence ID" value="TFK74090.1"/>
    <property type="molecule type" value="Genomic_DNA"/>
</dbReference>
<protein>
    <submittedName>
        <fullName evidence="1">Uncharacterized protein</fullName>
    </submittedName>
</protein>
<accession>A0ACD3B8D5</accession>
<gene>
    <name evidence="1" type="ORF">BDN72DRAFT_893321</name>
</gene>
<evidence type="ECO:0000313" key="1">
    <source>
        <dbReference type="EMBL" id="TFK74090.1"/>
    </source>
</evidence>
<proteinExistence type="predicted"/>
<name>A0ACD3B8D5_9AGAR</name>
<sequence length="941" mass="104327">MPAIKRRRLNSSETVQINSQLVSALPDVLGEIDLGIGLRHRLAATLESRITWALCLQEALTKESNASACLSSFKDAAFDALEAIEAPVQHLLAHKLSAPERKQPSKVPRPPPKPKQPPIRNTNAKFVYIRSSNAPNVTSISPDQVPEAYLLRCSVCQRSKFSSLQGLLNHGRISHKLEWGTHDECVRACAVVEPGLDLALGQEVGLGPKGILPGLRSLFEKAVGAGPPESVPHTFSPDQQPQSSATPTEQTRESRPLSPELEETSGEGVHLMRTLGLHKDTPALAPFLGRVPIKRQIRVWDTEDFIDVDGFSDSDRGKSSSLGPRNTGRHPWKASYARRNDVSDLPVKGPAKPIELPPVIAFKASDLMQDITHSSEKSRFHFPVRVIIADRSLWIPPDKRVKGEELHTHRWMVSVDSPSYTRNITTVLQQLKVRHPGSDEPELIANEPPFVVVGATKEPFLAQIDLVFNEINDGSGLVAKQTASFEHWVELELLNSPNIVLGDEQMVDIELDRLTVVGPIRPGHSPLPQKVLWDLMRGVMSNSEASKPKVEQEEATDVDDWDPILTQLLPKCPMTLKDVRGRMPNPPPAYKLVSSPKQFLKLIPGRRKAIEWGRSLALRDLYMQTINELSVDQRPPSLSTGDVFSWLSERGHFPRPQSSKARITADDHQESQPVEIPEKWCPICGIKSELHALVKQEADSQSLDKGDTETYLGPLARLESSGWVCNIVPQEAHVNRMPLLGVRHFSCRTRDLPPCRKDLRPSNLLVVMEPQLVMGIYNIVSQLKLSTFQTTSDNPRTPEDMVHYPVDTFGEHRNDVEVNLAPHALLGLLANSFIKTLVSGGLNTARKDRATVEQKGRRKRKDNFVSMLTPAHVLRGVIDRHRQRRHSLDLAVFECLSRIGTTVDMNSLKTGLDSGFGSSGGGLMGGLGGVEERLNIKVEQV</sequence>